<gene>
    <name evidence="2" type="ORF">F5891DRAFT_978312</name>
</gene>
<sequence>MIGISDYRTIPLKDLYSPFLIPSLHTAVHARIGPKLGIDIDSIDHEMLGEEEIPDGQDEGQEMHSTGTAGSGVIDNGELADGMRELEEDSGDNGDADQDYEPEDNEGPDSTPYSRALAEDDSGFGDNGKPTVFTLGKFWNFVDTLLENICKVVKQEAVNNHQGTVFQYTLIKTAFWQILIEYFQEDLTDFPGNMAIPKLLTNNSPQWQTTIQNNLLWNENL</sequence>
<dbReference type="GeneID" id="64671078"/>
<dbReference type="Proteomes" id="UP001195769">
    <property type="component" value="Unassembled WGS sequence"/>
</dbReference>
<name>A0AAD4EAZ5_9AGAM</name>
<evidence type="ECO:0000256" key="1">
    <source>
        <dbReference type="SAM" id="MobiDB-lite"/>
    </source>
</evidence>
<feature type="compositionally biased region" description="Acidic residues" evidence="1">
    <location>
        <begin position="86"/>
        <end position="107"/>
    </location>
</feature>
<comment type="caution">
    <text evidence="2">The sequence shown here is derived from an EMBL/GenBank/DDBJ whole genome shotgun (WGS) entry which is preliminary data.</text>
</comment>
<keyword evidence="3" id="KW-1185">Reference proteome</keyword>
<protein>
    <submittedName>
        <fullName evidence="2">Uncharacterized protein</fullName>
    </submittedName>
</protein>
<feature type="region of interest" description="Disordered" evidence="1">
    <location>
        <begin position="53"/>
        <end position="125"/>
    </location>
</feature>
<organism evidence="2 3">
    <name type="scientific">Suillus fuscotomentosus</name>
    <dbReference type="NCBI Taxonomy" id="1912939"/>
    <lineage>
        <taxon>Eukaryota</taxon>
        <taxon>Fungi</taxon>
        <taxon>Dikarya</taxon>
        <taxon>Basidiomycota</taxon>
        <taxon>Agaricomycotina</taxon>
        <taxon>Agaricomycetes</taxon>
        <taxon>Agaricomycetidae</taxon>
        <taxon>Boletales</taxon>
        <taxon>Suillineae</taxon>
        <taxon>Suillaceae</taxon>
        <taxon>Suillus</taxon>
    </lineage>
</organism>
<evidence type="ECO:0000313" key="3">
    <source>
        <dbReference type="Proteomes" id="UP001195769"/>
    </source>
</evidence>
<evidence type="ECO:0000313" key="2">
    <source>
        <dbReference type="EMBL" id="KAG1902840.1"/>
    </source>
</evidence>
<dbReference type="RefSeq" id="XP_041228415.1">
    <property type="nucleotide sequence ID" value="XM_041376780.1"/>
</dbReference>
<proteinExistence type="predicted"/>
<dbReference type="AlphaFoldDB" id="A0AAD4EAZ5"/>
<reference evidence="2" key="1">
    <citation type="journal article" date="2020" name="New Phytol.">
        <title>Comparative genomics reveals dynamic genome evolution in host specialist ectomycorrhizal fungi.</title>
        <authorList>
            <person name="Lofgren L.A."/>
            <person name="Nguyen N.H."/>
            <person name="Vilgalys R."/>
            <person name="Ruytinx J."/>
            <person name="Liao H.L."/>
            <person name="Branco S."/>
            <person name="Kuo A."/>
            <person name="LaButti K."/>
            <person name="Lipzen A."/>
            <person name="Andreopoulos W."/>
            <person name="Pangilinan J."/>
            <person name="Riley R."/>
            <person name="Hundley H."/>
            <person name="Na H."/>
            <person name="Barry K."/>
            <person name="Grigoriev I.V."/>
            <person name="Stajich J.E."/>
            <person name="Kennedy P.G."/>
        </authorList>
    </citation>
    <scope>NUCLEOTIDE SEQUENCE</scope>
    <source>
        <strain evidence="2">FC203</strain>
    </source>
</reference>
<accession>A0AAD4EAZ5</accession>
<dbReference type="EMBL" id="JABBWK010000015">
    <property type="protein sequence ID" value="KAG1902840.1"/>
    <property type="molecule type" value="Genomic_DNA"/>
</dbReference>